<reference evidence="1" key="1">
    <citation type="journal article" date="2014" name="Int. J. Syst. Evol. Microbiol.">
        <title>Complete genome sequence of Corynebacterium casei LMG S-19264T (=DSM 44701T), isolated from a smear-ripened cheese.</title>
        <authorList>
            <consortium name="US DOE Joint Genome Institute (JGI-PGF)"/>
            <person name="Walter F."/>
            <person name="Albersmeier A."/>
            <person name="Kalinowski J."/>
            <person name="Ruckert C."/>
        </authorList>
    </citation>
    <scope>NUCLEOTIDE SEQUENCE</scope>
    <source>
        <strain evidence="1">CGMCC 4.7138</strain>
    </source>
</reference>
<organism evidence="1 2">
    <name type="scientific">Microbispora bryophytorum</name>
    <dbReference type="NCBI Taxonomy" id="1460882"/>
    <lineage>
        <taxon>Bacteria</taxon>
        <taxon>Bacillati</taxon>
        <taxon>Actinomycetota</taxon>
        <taxon>Actinomycetes</taxon>
        <taxon>Streptosporangiales</taxon>
        <taxon>Streptosporangiaceae</taxon>
        <taxon>Microbispora</taxon>
    </lineage>
</organism>
<sequence length="51" mass="5553">MDPDDLATVSPLITRTLRRFGDRHLDLTPPKDVVATRLDLAPGALFPTAPV</sequence>
<dbReference type="EMBL" id="BMMN01000003">
    <property type="protein sequence ID" value="GGO08119.1"/>
    <property type="molecule type" value="Genomic_DNA"/>
</dbReference>
<dbReference type="RefSeq" id="WP_167748226.1">
    <property type="nucleotide sequence ID" value="NZ_BMMN01000003.1"/>
</dbReference>
<keyword evidence="2" id="KW-1185">Reference proteome</keyword>
<evidence type="ECO:0000313" key="1">
    <source>
        <dbReference type="EMBL" id="GGO08119.1"/>
    </source>
</evidence>
<reference evidence="1" key="2">
    <citation type="submission" date="2020-09" db="EMBL/GenBank/DDBJ databases">
        <authorList>
            <person name="Sun Q."/>
            <person name="Zhou Y."/>
        </authorList>
    </citation>
    <scope>NUCLEOTIDE SEQUENCE</scope>
    <source>
        <strain evidence="1">CGMCC 4.7138</strain>
    </source>
</reference>
<accession>A0A8H9GXX2</accession>
<evidence type="ECO:0000313" key="2">
    <source>
        <dbReference type="Proteomes" id="UP000653480"/>
    </source>
</evidence>
<name>A0A8H9GXX2_9ACTN</name>
<dbReference type="AlphaFoldDB" id="A0A8H9GXX2"/>
<proteinExistence type="predicted"/>
<comment type="caution">
    <text evidence="1">The sequence shown here is derived from an EMBL/GenBank/DDBJ whole genome shotgun (WGS) entry which is preliminary data.</text>
</comment>
<gene>
    <name evidence="1" type="ORF">GCM10011574_22360</name>
</gene>
<dbReference type="Proteomes" id="UP000653480">
    <property type="component" value="Unassembled WGS sequence"/>
</dbReference>
<protein>
    <submittedName>
        <fullName evidence="1">Uncharacterized protein</fullName>
    </submittedName>
</protein>